<accession>A0A0S1XEQ4</accession>
<dbReference type="EMBL" id="CP013050">
    <property type="protein sequence ID" value="ALM76241.1"/>
    <property type="molecule type" value="Genomic_DNA"/>
</dbReference>
<dbReference type="AlphaFoldDB" id="A0A0S1XEQ4"/>
<dbReference type="RefSeq" id="WP_056934667.1">
    <property type="nucleotide sequence ID" value="NZ_CP013050.1"/>
</dbReference>
<protein>
    <submittedName>
        <fullName evidence="1">Uncharacterized protein</fullName>
    </submittedName>
</protein>
<evidence type="ECO:0000313" key="1">
    <source>
        <dbReference type="EMBL" id="ALM76241.1"/>
    </source>
</evidence>
<gene>
    <name evidence="1" type="ORF">TBCH5v1_2346</name>
</gene>
<proteinExistence type="predicted"/>
<organism evidence="1 2">
    <name type="scientific">Thermococcus barophilus</name>
    <dbReference type="NCBI Taxonomy" id="55802"/>
    <lineage>
        <taxon>Archaea</taxon>
        <taxon>Methanobacteriati</taxon>
        <taxon>Methanobacteriota</taxon>
        <taxon>Thermococci</taxon>
        <taxon>Thermococcales</taxon>
        <taxon>Thermococcaceae</taxon>
        <taxon>Thermococcus</taxon>
    </lineage>
</organism>
<reference evidence="1 2" key="1">
    <citation type="journal article" date="2016" name="Genome Announc.">
        <title>Complete genome sequence of the hyperthermophilic and piezophilic archaeon Thermococcus barophilus Ch5, capable of growth at the expense of hydrogenogenesis from carbon monoxide and formate.</title>
        <authorList>
            <person name="Oger P."/>
            <person name="Sokolova T.G."/>
            <person name="Kozhevnikova D.A."/>
            <person name="Taranov E.A."/>
            <person name="Vannier P."/>
            <person name="Lee H.S."/>
            <person name="Kwon K.K."/>
            <person name="Kang S.G."/>
            <person name="Lee J.H."/>
            <person name="Bonch-Osmolovskaya E.A."/>
            <person name="Lebedinsky A.V."/>
        </authorList>
    </citation>
    <scope>NUCLEOTIDE SEQUENCE [LARGE SCALE GENOMIC DNA]</scope>
    <source>
        <strain evidence="2">Ch5</strain>
    </source>
</reference>
<dbReference type="GeneID" id="26137561"/>
<dbReference type="PATRIC" id="fig|55802.8.peg.2326"/>
<dbReference type="Proteomes" id="UP000066042">
    <property type="component" value="Chromosome"/>
</dbReference>
<sequence length="117" mass="14078">MPRPRKFPDHVVLRIPVYEPPQSVLELLFEGKTLELAKDIVNYLKKNRMLWKDSYREELGLKDSDAVLYFRVIKKMLALGLLREDRGYYKLSDKFCARLENLIRMWKFEIGDLKDLW</sequence>
<dbReference type="STRING" id="55802.TBCH5v1_2346"/>
<evidence type="ECO:0000313" key="2">
    <source>
        <dbReference type="Proteomes" id="UP000066042"/>
    </source>
</evidence>
<name>A0A0S1XEQ4_THEBA</name>